<dbReference type="PROSITE" id="PS00463">
    <property type="entry name" value="ZN2_CY6_FUNGAL_1"/>
    <property type="match status" value="1"/>
</dbReference>
<evidence type="ECO:0000313" key="3">
    <source>
        <dbReference type="EMBL" id="KAK4191613.1"/>
    </source>
</evidence>
<dbReference type="AlphaFoldDB" id="A0AAN6X060"/>
<gene>
    <name evidence="3" type="ORF">QBC35DRAFT_470641</name>
</gene>
<reference evidence="3" key="2">
    <citation type="submission" date="2023-05" db="EMBL/GenBank/DDBJ databases">
        <authorList>
            <consortium name="Lawrence Berkeley National Laboratory"/>
            <person name="Steindorff A."/>
            <person name="Hensen N."/>
            <person name="Bonometti L."/>
            <person name="Westerberg I."/>
            <person name="Brannstrom I.O."/>
            <person name="Guillou S."/>
            <person name="Cros-Aarteil S."/>
            <person name="Calhoun S."/>
            <person name="Haridas S."/>
            <person name="Kuo A."/>
            <person name="Mondo S."/>
            <person name="Pangilinan J."/>
            <person name="Riley R."/>
            <person name="Labutti K."/>
            <person name="Andreopoulos B."/>
            <person name="Lipzen A."/>
            <person name="Chen C."/>
            <person name="Yanf M."/>
            <person name="Daum C."/>
            <person name="Ng V."/>
            <person name="Clum A."/>
            <person name="Ohm R."/>
            <person name="Martin F."/>
            <person name="Silar P."/>
            <person name="Natvig D."/>
            <person name="Lalanne C."/>
            <person name="Gautier V."/>
            <person name="Ament-Velasquez S.L."/>
            <person name="Kruys A."/>
            <person name="Hutchinson M.I."/>
            <person name="Powell A.J."/>
            <person name="Barry K."/>
            <person name="Miller A.N."/>
            <person name="Grigoriev I.V."/>
            <person name="Debuchy R."/>
            <person name="Gladieux P."/>
            <person name="Thoren M.H."/>
            <person name="Johannesson H."/>
        </authorList>
    </citation>
    <scope>NUCLEOTIDE SEQUENCE</scope>
    <source>
        <strain evidence="3">PSN309</strain>
    </source>
</reference>
<dbReference type="CDD" id="cd00067">
    <property type="entry name" value="GAL4"/>
    <property type="match status" value="1"/>
</dbReference>
<dbReference type="Gene3D" id="4.10.240.10">
    <property type="entry name" value="Zn(2)-C6 fungal-type DNA-binding domain"/>
    <property type="match status" value="1"/>
</dbReference>
<dbReference type="Pfam" id="PF00172">
    <property type="entry name" value="Zn_clus"/>
    <property type="match status" value="1"/>
</dbReference>
<dbReference type="InterPro" id="IPR021858">
    <property type="entry name" value="Fun_TF"/>
</dbReference>
<accession>A0AAN6X060</accession>
<protein>
    <recommendedName>
        <fullName evidence="2">Zn(2)-C6 fungal-type domain-containing protein</fullName>
    </recommendedName>
</protein>
<dbReference type="PANTHER" id="PTHR37540">
    <property type="entry name" value="TRANSCRIPTION FACTOR (ACR-2), PUTATIVE-RELATED-RELATED"/>
    <property type="match status" value="1"/>
</dbReference>
<dbReference type="PANTHER" id="PTHR37540:SF5">
    <property type="entry name" value="TRANSCRIPTION FACTOR DOMAIN-CONTAINING PROTEIN"/>
    <property type="match status" value="1"/>
</dbReference>
<reference evidence="3" key="1">
    <citation type="journal article" date="2023" name="Mol. Phylogenet. Evol.">
        <title>Genome-scale phylogeny and comparative genomics of the fungal order Sordariales.</title>
        <authorList>
            <person name="Hensen N."/>
            <person name="Bonometti L."/>
            <person name="Westerberg I."/>
            <person name="Brannstrom I.O."/>
            <person name="Guillou S."/>
            <person name="Cros-Aarteil S."/>
            <person name="Calhoun S."/>
            <person name="Haridas S."/>
            <person name="Kuo A."/>
            <person name="Mondo S."/>
            <person name="Pangilinan J."/>
            <person name="Riley R."/>
            <person name="LaButti K."/>
            <person name="Andreopoulos B."/>
            <person name="Lipzen A."/>
            <person name="Chen C."/>
            <person name="Yan M."/>
            <person name="Daum C."/>
            <person name="Ng V."/>
            <person name="Clum A."/>
            <person name="Steindorff A."/>
            <person name="Ohm R.A."/>
            <person name="Martin F."/>
            <person name="Silar P."/>
            <person name="Natvig D.O."/>
            <person name="Lalanne C."/>
            <person name="Gautier V."/>
            <person name="Ament-Velasquez S.L."/>
            <person name="Kruys A."/>
            <person name="Hutchinson M.I."/>
            <person name="Powell A.J."/>
            <person name="Barry K."/>
            <person name="Miller A.N."/>
            <person name="Grigoriev I.V."/>
            <person name="Debuchy R."/>
            <person name="Gladieux P."/>
            <person name="Hiltunen Thoren M."/>
            <person name="Johannesson H."/>
        </authorList>
    </citation>
    <scope>NUCLEOTIDE SEQUENCE</scope>
    <source>
        <strain evidence="3">PSN309</strain>
    </source>
</reference>
<dbReference type="SUPFAM" id="SSF57701">
    <property type="entry name" value="Zn2/Cys6 DNA-binding domain"/>
    <property type="match status" value="1"/>
</dbReference>
<evidence type="ECO:0000259" key="2">
    <source>
        <dbReference type="PROSITE" id="PS50048"/>
    </source>
</evidence>
<dbReference type="EMBL" id="MU864358">
    <property type="protein sequence ID" value="KAK4191613.1"/>
    <property type="molecule type" value="Genomic_DNA"/>
</dbReference>
<dbReference type="Proteomes" id="UP001302126">
    <property type="component" value="Unassembled WGS sequence"/>
</dbReference>
<organism evidence="3 4">
    <name type="scientific">Podospora australis</name>
    <dbReference type="NCBI Taxonomy" id="1536484"/>
    <lineage>
        <taxon>Eukaryota</taxon>
        <taxon>Fungi</taxon>
        <taxon>Dikarya</taxon>
        <taxon>Ascomycota</taxon>
        <taxon>Pezizomycotina</taxon>
        <taxon>Sordariomycetes</taxon>
        <taxon>Sordariomycetidae</taxon>
        <taxon>Sordariales</taxon>
        <taxon>Podosporaceae</taxon>
        <taxon>Podospora</taxon>
    </lineage>
</organism>
<dbReference type="PROSITE" id="PS50048">
    <property type="entry name" value="ZN2_CY6_FUNGAL_2"/>
    <property type="match status" value="1"/>
</dbReference>
<feature type="domain" description="Zn(2)-C6 fungal-type" evidence="2">
    <location>
        <begin position="13"/>
        <end position="43"/>
    </location>
</feature>
<dbReference type="SMART" id="SM00066">
    <property type="entry name" value="GAL4"/>
    <property type="match status" value="1"/>
</dbReference>
<keyword evidence="1" id="KW-0539">Nucleus</keyword>
<name>A0AAN6X060_9PEZI</name>
<dbReference type="GO" id="GO:0000981">
    <property type="term" value="F:DNA-binding transcription factor activity, RNA polymerase II-specific"/>
    <property type="evidence" value="ECO:0007669"/>
    <property type="project" value="InterPro"/>
</dbReference>
<dbReference type="GO" id="GO:0008270">
    <property type="term" value="F:zinc ion binding"/>
    <property type="evidence" value="ECO:0007669"/>
    <property type="project" value="InterPro"/>
</dbReference>
<dbReference type="InterPro" id="IPR001138">
    <property type="entry name" value="Zn2Cys6_DnaBD"/>
</dbReference>
<keyword evidence="4" id="KW-1185">Reference proteome</keyword>
<evidence type="ECO:0000256" key="1">
    <source>
        <dbReference type="ARBA" id="ARBA00023242"/>
    </source>
</evidence>
<dbReference type="Pfam" id="PF11951">
    <property type="entry name" value="Fungal_trans_2"/>
    <property type="match status" value="1"/>
</dbReference>
<proteinExistence type="predicted"/>
<dbReference type="InterPro" id="IPR036864">
    <property type="entry name" value="Zn2-C6_fun-type_DNA-bd_sf"/>
</dbReference>
<sequence>MTIVSVRHTLRRSCAACAKSKHRCDLSTPTCSRCVKRKVLCVYANEPLTATPAVVRKSTIAMGRSFERSGTFSSVDPFDSYPQTRLPRAQVQRLIHSFLHKIAFEYYPLDLNAASNPFLISWWPLALGDPALFHVCLQTACLDEEMRVCKGFNVTELLMDNSADLLRRIAETQSTKGLHSSELLMADSVALLRHKVSDATLAVQDGTLNSIITLASIEFGKGNLKVAQMHVDAVRRLVNMRGGLNSVRQTSPLTARMITWVSMIVVGRPVFQTRDDFGLGEGIPPIPEWQIDVTAFHHDLSELNIPEIDFVVANILVRLRNVFKRAEKMPFSTTSLHDLTSFVVHRLMLSAPNPEDSLASPLTESIRLALILYMFIMHGATYYPHAVISDKLAAELMEILKKADTLPHQYCSLDVWIVATGLVSSAGTSCYQFFVDRAQAVSNSLSLENWDDALVHIRNVLWLEALEAEATFRPHWHYSMAPGTKPPMRICRSPRTTFTGYICMRPGLIESSP</sequence>
<comment type="caution">
    <text evidence="3">The sequence shown here is derived from an EMBL/GenBank/DDBJ whole genome shotgun (WGS) entry which is preliminary data.</text>
</comment>
<evidence type="ECO:0000313" key="4">
    <source>
        <dbReference type="Proteomes" id="UP001302126"/>
    </source>
</evidence>